<evidence type="ECO:0000256" key="2">
    <source>
        <dbReference type="ARBA" id="ARBA00022679"/>
    </source>
</evidence>
<dbReference type="SUPFAM" id="SSF53335">
    <property type="entry name" value="S-adenosyl-L-methionine-dependent methyltransferases"/>
    <property type="match status" value="1"/>
</dbReference>
<keyword evidence="1" id="KW-0489">Methyltransferase</keyword>
<sequence length="238" mass="27712">MNKKTIKKILEATPSLYNKIAEDFYQTRKKPWPITDLIKSYTDSAKNIIDIGCGSGRLSELIADNQYYLGIDNSSELIKIAQNNYYNRKNLTFQVQDITDNILTTKKFDLGLMIAVIHHIPTTELQLKILKNIYKSLAIGGDLIITSWNLWQKDYRHHLFNYKLKFRQYKILSFNDAFIPWKKNNVNESRYVHSFSKAELKKLLELSGFQIQEIFYEASGQKTSRFNGKNLVAIATKK</sequence>
<name>A0A2H0W4L5_9BACT</name>
<dbReference type="PANTHER" id="PTHR13069:SF21">
    <property type="entry name" value="ALKYLATED DNA REPAIR PROTEIN ALKB HOMOLOG 8"/>
    <property type="match status" value="1"/>
</dbReference>
<dbReference type="Pfam" id="PF13847">
    <property type="entry name" value="Methyltransf_31"/>
    <property type="match status" value="1"/>
</dbReference>
<evidence type="ECO:0000259" key="3">
    <source>
        <dbReference type="Pfam" id="PF13847"/>
    </source>
</evidence>
<evidence type="ECO:0000256" key="1">
    <source>
        <dbReference type="ARBA" id="ARBA00022603"/>
    </source>
</evidence>
<feature type="domain" description="Methyltransferase" evidence="3">
    <location>
        <begin position="43"/>
        <end position="149"/>
    </location>
</feature>
<dbReference type="GO" id="GO:0008168">
    <property type="term" value="F:methyltransferase activity"/>
    <property type="evidence" value="ECO:0007669"/>
    <property type="project" value="UniProtKB-KW"/>
</dbReference>
<evidence type="ECO:0000313" key="4">
    <source>
        <dbReference type="EMBL" id="PIS06295.1"/>
    </source>
</evidence>
<dbReference type="EMBL" id="PEZY01000005">
    <property type="protein sequence ID" value="PIS06295.1"/>
    <property type="molecule type" value="Genomic_DNA"/>
</dbReference>
<protein>
    <recommendedName>
        <fullName evidence="3">Methyltransferase domain-containing protein</fullName>
    </recommendedName>
</protein>
<reference evidence="5" key="1">
    <citation type="submission" date="2017-09" db="EMBL/GenBank/DDBJ databases">
        <title>Depth-based differentiation of microbial function through sediment-hosted aquifers and enrichment of novel symbionts in the deep terrestrial subsurface.</title>
        <authorList>
            <person name="Probst A.J."/>
            <person name="Ladd B."/>
            <person name="Jarett J.K."/>
            <person name="Geller-Mcgrath D.E."/>
            <person name="Sieber C.M.K."/>
            <person name="Emerson J.B."/>
            <person name="Anantharaman K."/>
            <person name="Thomas B.C."/>
            <person name="Malmstrom R."/>
            <person name="Stieglmeier M."/>
            <person name="Klingl A."/>
            <person name="Woyke T."/>
            <person name="Ryan C.M."/>
            <person name="Banfield J.F."/>
        </authorList>
    </citation>
    <scope>NUCLEOTIDE SEQUENCE [LARGE SCALE GENOMIC DNA]</scope>
</reference>
<evidence type="ECO:0000313" key="5">
    <source>
        <dbReference type="Proteomes" id="UP000229056"/>
    </source>
</evidence>
<dbReference type="InterPro" id="IPR029063">
    <property type="entry name" value="SAM-dependent_MTases_sf"/>
</dbReference>
<keyword evidence="2" id="KW-0808">Transferase</keyword>
<dbReference type="Gene3D" id="3.40.50.150">
    <property type="entry name" value="Vaccinia Virus protein VP39"/>
    <property type="match status" value="1"/>
</dbReference>
<dbReference type="AlphaFoldDB" id="A0A2H0W4L5"/>
<dbReference type="CDD" id="cd02440">
    <property type="entry name" value="AdoMet_MTases"/>
    <property type="match status" value="1"/>
</dbReference>
<dbReference type="Proteomes" id="UP000229056">
    <property type="component" value="Unassembled WGS sequence"/>
</dbReference>
<proteinExistence type="predicted"/>
<dbReference type="InterPro" id="IPR025714">
    <property type="entry name" value="Methyltranfer_dom"/>
</dbReference>
<dbReference type="PANTHER" id="PTHR13069">
    <property type="entry name" value="ALKYLATED DNA REPAIR PROTEIN ALKB HOMOLOG 8"/>
    <property type="match status" value="1"/>
</dbReference>
<comment type="caution">
    <text evidence="4">The sequence shown here is derived from an EMBL/GenBank/DDBJ whole genome shotgun (WGS) entry which is preliminary data.</text>
</comment>
<gene>
    <name evidence="4" type="ORF">COT80_01865</name>
</gene>
<dbReference type="InterPro" id="IPR051422">
    <property type="entry name" value="AlkB_tRNA_MeTrf/Diox"/>
</dbReference>
<accession>A0A2H0W4L5</accession>
<dbReference type="GO" id="GO:0032259">
    <property type="term" value="P:methylation"/>
    <property type="evidence" value="ECO:0007669"/>
    <property type="project" value="UniProtKB-KW"/>
</dbReference>
<organism evidence="4 5">
    <name type="scientific">Candidatus Buchananbacteria bacterium CG10_big_fil_rev_8_21_14_0_10_33_19</name>
    <dbReference type="NCBI Taxonomy" id="1974525"/>
    <lineage>
        <taxon>Bacteria</taxon>
        <taxon>Candidatus Buchananiibacteriota</taxon>
    </lineage>
</organism>